<dbReference type="AlphaFoldDB" id="A0A5Q0L5M1"/>
<proteinExistence type="predicted"/>
<dbReference type="InterPro" id="IPR021710">
    <property type="entry name" value="DUF3293"/>
</dbReference>
<evidence type="ECO:0000313" key="3">
    <source>
        <dbReference type="Proteomes" id="UP000326179"/>
    </source>
</evidence>
<organism evidence="2 3">
    <name type="scientific">Streptomyces fagopyri</name>
    <dbReference type="NCBI Taxonomy" id="2662397"/>
    <lineage>
        <taxon>Bacteria</taxon>
        <taxon>Bacillati</taxon>
        <taxon>Actinomycetota</taxon>
        <taxon>Actinomycetes</taxon>
        <taxon>Kitasatosporales</taxon>
        <taxon>Streptomycetaceae</taxon>
        <taxon>Streptomyces</taxon>
    </lineage>
</organism>
<reference evidence="2 3" key="1">
    <citation type="submission" date="2019-10" db="EMBL/GenBank/DDBJ databases">
        <title>A novel species.</title>
        <authorList>
            <person name="Gao J."/>
        </authorList>
    </citation>
    <scope>NUCLEOTIDE SEQUENCE [LARGE SCALE GENOMIC DNA]</scope>
    <source>
        <strain evidence="2 3">QMT-28</strain>
    </source>
</reference>
<dbReference type="Proteomes" id="UP000326179">
    <property type="component" value="Chromosome"/>
</dbReference>
<gene>
    <name evidence="2" type="ORF">GFH48_02295</name>
</gene>
<dbReference type="KEGG" id="sfy:GFH48_02295"/>
<keyword evidence="3" id="KW-1185">Reference proteome</keyword>
<protein>
    <submittedName>
        <fullName evidence="2">DUF3293 domain-containing protein</fullName>
    </submittedName>
</protein>
<dbReference type="RefSeq" id="WP_153286609.1">
    <property type="nucleotide sequence ID" value="NZ_CP045643.1"/>
</dbReference>
<feature type="region of interest" description="Disordered" evidence="1">
    <location>
        <begin position="168"/>
        <end position="187"/>
    </location>
</feature>
<evidence type="ECO:0000256" key="1">
    <source>
        <dbReference type="SAM" id="MobiDB-lite"/>
    </source>
</evidence>
<dbReference type="EMBL" id="CP045643">
    <property type="protein sequence ID" value="QFZ72241.1"/>
    <property type="molecule type" value="Genomic_DNA"/>
</dbReference>
<dbReference type="Pfam" id="PF11697">
    <property type="entry name" value="DUF3293"/>
    <property type="match status" value="1"/>
</dbReference>
<name>A0A5Q0L5M1_9ACTN</name>
<accession>A0A5Q0L5M1</accession>
<evidence type="ECO:0000313" key="2">
    <source>
        <dbReference type="EMBL" id="QFZ72241.1"/>
    </source>
</evidence>
<sequence length="187" mass="20267">MPAVSHFAEPTQWPNYLRAVVDIAFPAYSVRVAPGPLDGVEGLPYPLDSAHTIHIVTAFNPHGRHTTARANLRAQHELLHNIGLRGLRWWPAVGGDPVGTHAEISAAVVGLDDARARSLGRRFGQDAVFAWSPSSWRLLACADTAHDTVLTGRHADLLTPPPHRFRRQEAVSVPRRHLSGAASTPSG</sequence>